<organism evidence="1">
    <name type="scientific">Arabidopsis thaliana</name>
    <name type="common">Mouse-ear cress</name>
    <dbReference type="NCBI Taxonomy" id="3702"/>
    <lineage>
        <taxon>Eukaryota</taxon>
        <taxon>Viridiplantae</taxon>
        <taxon>Streptophyta</taxon>
        <taxon>Embryophyta</taxon>
        <taxon>Tracheophyta</taxon>
        <taxon>Spermatophyta</taxon>
        <taxon>Magnoliopsida</taxon>
        <taxon>eudicotyledons</taxon>
        <taxon>Gunneridae</taxon>
        <taxon>Pentapetalae</taxon>
        <taxon>rosids</taxon>
        <taxon>malvids</taxon>
        <taxon>Brassicales</taxon>
        <taxon>Brassicaceae</taxon>
        <taxon>Camelineae</taxon>
        <taxon>Arabidopsis</taxon>
    </lineage>
</organism>
<accession>Q8GYZ1</accession>
<proteinExistence type="evidence at transcript level"/>
<protein>
    <submittedName>
        <fullName evidence="1">Uncharacterized protein</fullName>
    </submittedName>
</protein>
<reference evidence="1" key="1">
    <citation type="submission" date="2002-11" db="EMBL/GenBank/DDBJ databases">
        <title>Arabidopsis thaliana full-length cDNA.</title>
        <authorList>
            <person name="Seki M."/>
            <person name="Iida K."/>
            <person name="Satou M."/>
            <person name="Sakurai T."/>
            <person name="Akiyama K."/>
            <person name="Ishida J."/>
            <person name="Nakajima M."/>
            <person name="Enju A."/>
            <person name="Kamiya A."/>
            <person name="Narusaka M."/>
            <person name="Carninci P."/>
            <person name="Kawai J."/>
            <person name="Hayashizaki Y."/>
            <person name="Shinozaki K."/>
        </authorList>
    </citation>
    <scope>NUCLEOTIDE SEQUENCE</scope>
</reference>
<dbReference type="AlphaFoldDB" id="Q8GYZ1"/>
<dbReference type="EMBL" id="AK117305">
    <property type="protein sequence ID" value="BAC41976.1"/>
    <property type="molecule type" value="mRNA"/>
</dbReference>
<evidence type="ECO:0000313" key="1">
    <source>
        <dbReference type="EMBL" id="BAC41976.1"/>
    </source>
</evidence>
<name>Q8GYZ1_ARATH</name>
<sequence>MRQFAVVLYRRSKIKPERISVKDSERDKRGEFLSDVQINSMQTNLEWLKKES</sequence>